<accession>A0A174R807</accession>
<evidence type="ECO:0000313" key="3">
    <source>
        <dbReference type="Proteomes" id="UP000095765"/>
    </source>
</evidence>
<reference evidence="2 3" key="1">
    <citation type="submission" date="2015-09" db="EMBL/GenBank/DDBJ databases">
        <authorList>
            <consortium name="Pathogen Informatics"/>
        </authorList>
    </citation>
    <scope>NUCLEOTIDE SEQUENCE [LARGE SCALE GENOMIC DNA]</scope>
    <source>
        <strain evidence="2 3">2789STDY5834939</strain>
    </source>
</reference>
<dbReference type="RefSeq" id="WP_055245252.1">
    <property type="nucleotide sequence ID" value="NZ_CZBE01000012.1"/>
</dbReference>
<dbReference type="OrthoDB" id="1698671at2"/>
<feature type="domain" description="YqbQ/XkdQ" evidence="1">
    <location>
        <begin position="23"/>
        <end position="313"/>
    </location>
</feature>
<evidence type="ECO:0000313" key="2">
    <source>
        <dbReference type="EMBL" id="CUP80106.1"/>
    </source>
</evidence>
<proteinExistence type="predicted"/>
<evidence type="ECO:0000259" key="1">
    <source>
        <dbReference type="Pfam" id="PF24032"/>
    </source>
</evidence>
<gene>
    <name evidence="2" type="ORF">ERS852551_02002</name>
</gene>
<name>A0A174R807_9FIRM</name>
<dbReference type="SUPFAM" id="SSF69279">
    <property type="entry name" value="Phage tail proteins"/>
    <property type="match status" value="1"/>
</dbReference>
<organism evidence="2 3">
    <name type="scientific">Anaerotruncus colihominis</name>
    <dbReference type="NCBI Taxonomy" id="169435"/>
    <lineage>
        <taxon>Bacteria</taxon>
        <taxon>Bacillati</taxon>
        <taxon>Bacillota</taxon>
        <taxon>Clostridia</taxon>
        <taxon>Eubacteriales</taxon>
        <taxon>Oscillospiraceae</taxon>
        <taxon>Anaerotruncus</taxon>
    </lineage>
</organism>
<dbReference type="Pfam" id="PF24032">
    <property type="entry name" value="YQBQ"/>
    <property type="match status" value="1"/>
</dbReference>
<dbReference type="EMBL" id="CZBE01000012">
    <property type="protein sequence ID" value="CUP80106.1"/>
    <property type="molecule type" value="Genomic_DNA"/>
</dbReference>
<protein>
    <submittedName>
        <fullName evidence="2">Phage protein D</fullName>
    </submittedName>
</protein>
<sequence>MDAKLLIRNGGLYYEPAVEGAVSLDLERRGAPGKLTFTAIDDSTLKVEEGNRVQLTIDGTEVFSGFLFSRQYDQDGQVKMTAYDQLRYLKNKDIYNYENLTATQVVEMIADDYMLQKGVLEDTRWVIGNRVEDNRSLFDIILSALDLTLQNTGRLFVLYDECGKLTLRDIENMKLDLLVDAQTASSYDYTASIDSDTYNQISLVYDNQNAGRREVTGVRDAGNIERWGVLQYFEKVQKDENAGAKAAALLQLYNRTARSLTVKGALGDVRVRGGSSVIVRLTLGDIAVSNYMVVEKVSHKFDTQFHTMDLTLRGGVINV</sequence>
<dbReference type="InterPro" id="IPR056937">
    <property type="entry name" value="YqbQ/XkdQ"/>
</dbReference>
<dbReference type="AlphaFoldDB" id="A0A174R807"/>
<dbReference type="Proteomes" id="UP000095765">
    <property type="component" value="Unassembled WGS sequence"/>
</dbReference>